<evidence type="ECO:0000313" key="1">
    <source>
        <dbReference type="EMBL" id="KAJ7768125.1"/>
    </source>
</evidence>
<comment type="caution">
    <text evidence="1">The sequence shown here is derived from an EMBL/GenBank/DDBJ whole genome shotgun (WGS) entry which is preliminary data.</text>
</comment>
<gene>
    <name evidence="1" type="ORF">DFH07DRAFT_736499</name>
</gene>
<dbReference type="EMBL" id="JARJLG010000028">
    <property type="protein sequence ID" value="KAJ7768125.1"/>
    <property type="molecule type" value="Genomic_DNA"/>
</dbReference>
<sequence>ENPDIVYTTTEIHNRWLKSINGVLQRDRLLTNKIKFGPLALNKQLVLNTWSGLLMYEDSLPDDWTKEGVLVGMWPMTVRNGIG</sequence>
<proteinExistence type="predicted"/>
<accession>A0AAD7JML3</accession>
<keyword evidence="2" id="KW-1185">Reference proteome</keyword>
<organism evidence="1 2">
    <name type="scientific">Mycena maculata</name>
    <dbReference type="NCBI Taxonomy" id="230809"/>
    <lineage>
        <taxon>Eukaryota</taxon>
        <taxon>Fungi</taxon>
        <taxon>Dikarya</taxon>
        <taxon>Basidiomycota</taxon>
        <taxon>Agaricomycotina</taxon>
        <taxon>Agaricomycetes</taxon>
        <taxon>Agaricomycetidae</taxon>
        <taxon>Agaricales</taxon>
        <taxon>Marasmiineae</taxon>
        <taxon>Mycenaceae</taxon>
        <taxon>Mycena</taxon>
    </lineage>
</organism>
<protein>
    <submittedName>
        <fullName evidence="1">Uncharacterized protein</fullName>
    </submittedName>
</protein>
<dbReference type="Proteomes" id="UP001215280">
    <property type="component" value="Unassembled WGS sequence"/>
</dbReference>
<evidence type="ECO:0000313" key="2">
    <source>
        <dbReference type="Proteomes" id="UP001215280"/>
    </source>
</evidence>
<dbReference type="AlphaFoldDB" id="A0AAD7JML3"/>
<feature type="non-terminal residue" evidence="1">
    <location>
        <position position="1"/>
    </location>
</feature>
<name>A0AAD7JML3_9AGAR</name>
<reference evidence="1" key="1">
    <citation type="submission" date="2023-03" db="EMBL/GenBank/DDBJ databases">
        <title>Massive genome expansion in bonnet fungi (Mycena s.s.) driven by repeated elements and novel gene families across ecological guilds.</title>
        <authorList>
            <consortium name="Lawrence Berkeley National Laboratory"/>
            <person name="Harder C.B."/>
            <person name="Miyauchi S."/>
            <person name="Viragh M."/>
            <person name="Kuo A."/>
            <person name="Thoen E."/>
            <person name="Andreopoulos B."/>
            <person name="Lu D."/>
            <person name="Skrede I."/>
            <person name="Drula E."/>
            <person name="Henrissat B."/>
            <person name="Morin E."/>
            <person name="Kohler A."/>
            <person name="Barry K."/>
            <person name="LaButti K."/>
            <person name="Morin E."/>
            <person name="Salamov A."/>
            <person name="Lipzen A."/>
            <person name="Mereny Z."/>
            <person name="Hegedus B."/>
            <person name="Baldrian P."/>
            <person name="Stursova M."/>
            <person name="Weitz H."/>
            <person name="Taylor A."/>
            <person name="Grigoriev I.V."/>
            <person name="Nagy L.G."/>
            <person name="Martin F."/>
            <person name="Kauserud H."/>
        </authorList>
    </citation>
    <scope>NUCLEOTIDE SEQUENCE</scope>
    <source>
        <strain evidence="1">CBHHK188m</strain>
    </source>
</reference>